<keyword evidence="7 9" id="KW-1133">Transmembrane helix</keyword>
<evidence type="ECO:0000256" key="3">
    <source>
        <dbReference type="ARBA" id="ARBA00022475"/>
    </source>
</evidence>
<comment type="subcellular location">
    <subcellularLocation>
        <location evidence="1">Cell inner membrane</location>
        <topology evidence="1">Multi-pass membrane protein</topology>
    </subcellularLocation>
</comment>
<feature type="transmembrane region" description="Helical" evidence="9">
    <location>
        <begin position="124"/>
        <end position="143"/>
    </location>
</feature>
<organism evidence="10 11">
    <name type="scientific">Waddlia chondrophila (strain ATCC VR-1470 / WSU 86-1044)</name>
    <dbReference type="NCBI Taxonomy" id="716544"/>
    <lineage>
        <taxon>Bacteria</taxon>
        <taxon>Pseudomonadati</taxon>
        <taxon>Chlamydiota</taxon>
        <taxon>Chlamydiia</taxon>
        <taxon>Parachlamydiales</taxon>
        <taxon>Waddliaceae</taxon>
        <taxon>Waddlia</taxon>
    </lineage>
</organism>
<dbReference type="OrthoDB" id="18749at2"/>
<feature type="transmembrane region" description="Helical" evidence="9">
    <location>
        <begin position="380"/>
        <end position="402"/>
    </location>
</feature>
<keyword evidence="4" id="KW-0997">Cell inner membrane</keyword>
<proteinExistence type="predicted"/>
<keyword evidence="3" id="KW-1003">Cell membrane</keyword>
<dbReference type="InterPro" id="IPR018227">
    <property type="entry name" value="Amino_acid_transport_2"/>
</dbReference>
<protein>
    <submittedName>
        <fullName evidence="10">Aromatic amino acid-specific transport protein</fullName>
    </submittedName>
</protein>
<evidence type="ECO:0000256" key="9">
    <source>
        <dbReference type="SAM" id="Phobius"/>
    </source>
</evidence>
<feature type="transmembrane region" description="Helical" evidence="9">
    <location>
        <begin position="174"/>
        <end position="196"/>
    </location>
</feature>
<sequence length="422" mass="45749">MEHKKSTLSAIFLVAGTCIGGGMLALPIATGISGFFPSLAIMAICWLAMTTTALLLMEVSLWMPEGAHIISMTSSILGPWGKRVAWILYLFICYASLVAYAAGGGVQMASACDFYCQLPISKDWGAVLFTLLLTAVIFVGNWFVGRINTLLFGAMIFAYFMLVGTGFSEIKPSLLLHSNWSTSLIAVPLLLTAFSFQTMVPSLTPYLKRNVKSLRTAIIGGTVLALFIYLIWQAMILGIVPVEGENGLAQALSQANLPATEFLRQHVIGRWVSIIAEFFAYFAIATSFLGIAMGLFDFLADGLKIKKNLTGKTIIALMIVIPTLIIATRFERVFMTAMDASGGIGDSILNGIIPVLMVWKGRYLLGYQNGFRLPGGKVALAVICAFFISALIIEILGMGGWMPSVYESHIPLEIHNPSEIID</sequence>
<feature type="transmembrane region" description="Helical" evidence="9">
    <location>
        <begin position="278"/>
        <end position="300"/>
    </location>
</feature>
<dbReference type="Proteomes" id="UP000001505">
    <property type="component" value="Chromosome"/>
</dbReference>
<evidence type="ECO:0000256" key="4">
    <source>
        <dbReference type="ARBA" id="ARBA00022519"/>
    </source>
</evidence>
<accession>D6YUY9</accession>
<evidence type="ECO:0000256" key="2">
    <source>
        <dbReference type="ARBA" id="ARBA00022448"/>
    </source>
</evidence>
<dbReference type="PRINTS" id="PR00166">
    <property type="entry name" value="AROAAPRMEASE"/>
</dbReference>
<feature type="transmembrane region" description="Helical" evidence="9">
    <location>
        <begin position="7"/>
        <end position="29"/>
    </location>
</feature>
<dbReference type="PANTHER" id="PTHR46997">
    <property type="entry name" value="LOW AFFINITY TRYPTOPHAN PERMEASE-RELATED"/>
    <property type="match status" value="1"/>
</dbReference>
<keyword evidence="5 9" id="KW-0812">Transmembrane</keyword>
<evidence type="ECO:0000256" key="6">
    <source>
        <dbReference type="ARBA" id="ARBA00022970"/>
    </source>
</evidence>
<evidence type="ECO:0000313" key="11">
    <source>
        <dbReference type="Proteomes" id="UP000001505"/>
    </source>
</evidence>
<keyword evidence="2" id="KW-0813">Transport</keyword>
<feature type="transmembrane region" description="Helical" evidence="9">
    <location>
        <begin position="35"/>
        <end position="63"/>
    </location>
</feature>
<keyword evidence="8 9" id="KW-0472">Membrane</keyword>
<feature type="transmembrane region" description="Helical" evidence="9">
    <location>
        <begin position="340"/>
        <end position="359"/>
    </location>
</feature>
<dbReference type="GO" id="GO:0005886">
    <property type="term" value="C:plasma membrane"/>
    <property type="evidence" value="ECO:0007669"/>
    <property type="project" value="UniProtKB-SubCell"/>
</dbReference>
<dbReference type="GO" id="GO:0015173">
    <property type="term" value="F:aromatic amino acid transmembrane transporter activity"/>
    <property type="evidence" value="ECO:0007669"/>
    <property type="project" value="InterPro"/>
</dbReference>
<dbReference type="HOGENOM" id="CLU_038102_1_0_0"/>
<reference evidence="10 11" key="1">
    <citation type="journal article" date="2010" name="PLoS ONE">
        <title>The Waddlia genome: a window into chlamydial biology.</title>
        <authorList>
            <person name="Bertelli C."/>
            <person name="Collyn F."/>
            <person name="Croxatto A."/>
            <person name="Ruckert C."/>
            <person name="Polkinghorne A."/>
            <person name="Kebbi-Beghdadi C."/>
            <person name="Goesmann A."/>
            <person name="Vaughan L."/>
            <person name="Greub G."/>
        </authorList>
    </citation>
    <scope>NUCLEOTIDE SEQUENCE [LARGE SCALE GENOMIC DNA]</scope>
    <source>
        <strain evidence="11">ATCC VR-1470 / WSU 86-1044</strain>
    </source>
</reference>
<dbReference type="PANTHER" id="PTHR46997:SF2">
    <property type="entry name" value="TYROSINE-SPECIFIC TRANSPORT SYSTEM"/>
    <property type="match status" value="1"/>
</dbReference>
<dbReference type="InterPro" id="IPR013059">
    <property type="entry name" value="Trp_tyr_transpt"/>
</dbReference>
<feature type="transmembrane region" description="Helical" evidence="9">
    <location>
        <begin position="309"/>
        <end position="328"/>
    </location>
</feature>
<feature type="transmembrane region" description="Helical" evidence="9">
    <location>
        <begin position="84"/>
        <end position="104"/>
    </location>
</feature>
<dbReference type="GO" id="GO:0003333">
    <property type="term" value="P:amino acid transmembrane transport"/>
    <property type="evidence" value="ECO:0007669"/>
    <property type="project" value="InterPro"/>
</dbReference>
<dbReference type="eggNOG" id="COG0814">
    <property type="taxonomic scope" value="Bacteria"/>
</dbReference>
<evidence type="ECO:0000256" key="5">
    <source>
        <dbReference type="ARBA" id="ARBA00022692"/>
    </source>
</evidence>
<dbReference type="AlphaFoldDB" id="D6YUY9"/>
<dbReference type="Gene3D" id="1.20.1740.10">
    <property type="entry name" value="Amino acid/polyamine transporter I"/>
    <property type="match status" value="1"/>
</dbReference>
<dbReference type="Pfam" id="PF03222">
    <property type="entry name" value="Trp_Tyr_perm"/>
    <property type="match status" value="1"/>
</dbReference>
<dbReference type="STRING" id="716544.wcw_0580"/>
<name>D6YUY9_WADCW</name>
<evidence type="ECO:0000256" key="8">
    <source>
        <dbReference type="ARBA" id="ARBA00023136"/>
    </source>
</evidence>
<feature type="transmembrane region" description="Helical" evidence="9">
    <location>
        <begin position="150"/>
        <end position="168"/>
    </location>
</feature>
<evidence type="ECO:0000313" key="10">
    <source>
        <dbReference type="EMBL" id="ADI37950.1"/>
    </source>
</evidence>
<keyword evidence="6" id="KW-0029">Amino-acid transport</keyword>
<feature type="transmembrane region" description="Helical" evidence="9">
    <location>
        <begin position="217"/>
        <end position="240"/>
    </location>
</feature>
<dbReference type="KEGG" id="wch:wcw_0580"/>
<dbReference type="EMBL" id="CP001928">
    <property type="protein sequence ID" value="ADI37950.1"/>
    <property type="molecule type" value="Genomic_DNA"/>
</dbReference>
<evidence type="ECO:0000256" key="7">
    <source>
        <dbReference type="ARBA" id="ARBA00022989"/>
    </source>
</evidence>
<dbReference type="RefSeq" id="WP_013181675.1">
    <property type="nucleotide sequence ID" value="NC_014225.1"/>
</dbReference>
<keyword evidence="11" id="KW-1185">Reference proteome</keyword>
<gene>
    <name evidence="10" type="primary">tyrP4</name>
    <name evidence="10" type="ordered locus">wcw_0580</name>
</gene>
<evidence type="ECO:0000256" key="1">
    <source>
        <dbReference type="ARBA" id="ARBA00004429"/>
    </source>
</evidence>